<evidence type="ECO:0008006" key="3">
    <source>
        <dbReference type="Google" id="ProtNLM"/>
    </source>
</evidence>
<dbReference type="KEGG" id="dpg:DESPIGER_0170"/>
<evidence type="ECO:0000313" key="1">
    <source>
        <dbReference type="EMBL" id="SFV72072.1"/>
    </source>
</evidence>
<dbReference type="Pfam" id="PF09956">
    <property type="entry name" value="Phage_cement_2"/>
    <property type="match status" value="1"/>
</dbReference>
<keyword evidence="2" id="KW-1185">Reference proteome</keyword>
<proteinExistence type="predicted"/>
<dbReference type="InterPro" id="IPR011231">
    <property type="entry name" value="Phage_VT1-Sakai_H0018"/>
</dbReference>
<organism evidence="1 2">
    <name type="scientific">Desulfovibrio piger</name>
    <dbReference type="NCBI Taxonomy" id="901"/>
    <lineage>
        <taxon>Bacteria</taxon>
        <taxon>Pseudomonadati</taxon>
        <taxon>Thermodesulfobacteriota</taxon>
        <taxon>Desulfovibrionia</taxon>
        <taxon>Desulfovibrionales</taxon>
        <taxon>Desulfovibrionaceae</taxon>
        <taxon>Desulfovibrio</taxon>
    </lineage>
</organism>
<dbReference type="OrthoDB" id="6637138at2"/>
<accession>A0A1K1LBJ8</accession>
<gene>
    <name evidence="1" type="ORF">DESPIGER_0170</name>
</gene>
<name>A0A1K1LBJ8_9BACT</name>
<dbReference type="AlphaFoldDB" id="A0A1K1LBJ8"/>
<reference evidence="2" key="1">
    <citation type="submission" date="2016-10" db="EMBL/GenBank/DDBJ databases">
        <authorList>
            <person name="Wegmann U."/>
        </authorList>
    </citation>
    <scope>NUCLEOTIDE SEQUENCE [LARGE SCALE GENOMIC DNA]</scope>
</reference>
<dbReference type="EMBL" id="LT630450">
    <property type="protein sequence ID" value="SFV72072.1"/>
    <property type="molecule type" value="Genomic_DNA"/>
</dbReference>
<sequence length="124" mass="12369">MPRTDLYVNLSITGELAPFRIVAHDGSGGYKQATAATEALVGTADELGKQPNGGADVAMSDQPEVEAGAAVAAGDPLTSDAQGRAVKATAAGDRIIGFACKAATDAGEIIDYQFAPGFLATAGA</sequence>
<dbReference type="Proteomes" id="UP000186323">
    <property type="component" value="Chromosome I"/>
</dbReference>
<protein>
    <recommendedName>
        <fullName evidence="3">Phage protein</fullName>
    </recommendedName>
</protein>
<evidence type="ECO:0000313" key="2">
    <source>
        <dbReference type="Proteomes" id="UP000186323"/>
    </source>
</evidence>
<dbReference type="RefSeq" id="WP_072331836.1">
    <property type="nucleotide sequence ID" value="NZ_CALJDE010000002.1"/>
</dbReference>